<evidence type="ECO:0000256" key="19">
    <source>
        <dbReference type="SAM" id="Phobius"/>
    </source>
</evidence>
<keyword evidence="11 19" id="KW-0472">Membrane</keyword>
<dbReference type="PANTHER" id="PTHR24365">
    <property type="entry name" value="TOLL-LIKE RECEPTOR"/>
    <property type="match status" value="1"/>
</dbReference>
<proteinExistence type="inferred from homology"/>
<organism evidence="21 22">
    <name type="scientific">Ictidomys tridecemlineatus</name>
    <name type="common">Thirteen-lined ground squirrel</name>
    <name type="synonym">Spermophilus tridecemlineatus</name>
    <dbReference type="NCBI Taxonomy" id="43179"/>
    <lineage>
        <taxon>Eukaryota</taxon>
        <taxon>Metazoa</taxon>
        <taxon>Chordata</taxon>
        <taxon>Craniata</taxon>
        <taxon>Vertebrata</taxon>
        <taxon>Euteleostomi</taxon>
        <taxon>Mammalia</taxon>
        <taxon>Eutheria</taxon>
        <taxon>Euarchontoglires</taxon>
        <taxon>Glires</taxon>
        <taxon>Rodentia</taxon>
        <taxon>Sciuromorpha</taxon>
        <taxon>Sciuridae</taxon>
        <taxon>Xerinae</taxon>
        <taxon>Marmotini</taxon>
        <taxon>Ictidomys</taxon>
    </lineage>
</organism>
<keyword evidence="5" id="KW-0433">Leucine-rich repeat</keyword>
<keyword evidence="9" id="KW-0391">Immunity</keyword>
<keyword evidence="12" id="KW-1015">Disulfide bond</keyword>
<comment type="subunit">
    <text evidence="17">Homodimer. Interacts with MYD88 (via TIR domain). Interacts with TICAM1 (via TIR domain). Interacts with UNC93B1; this interaction is essential for proper TLR5 localization to the plasma membrane.</text>
</comment>
<keyword evidence="13" id="KW-0675">Receptor</keyword>
<dbReference type="InterPro" id="IPR000483">
    <property type="entry name" value="Cys-rich_flank_reg_C"/>
</dbReference>
<dbReference type="Gene3D" id="3.40.50.10140">
    <property type="entry name" value="Toll/interleukin-1 receptor homology (TIR) domain"/>
    <property type="match status" value="1"/>
</dbReference>
<evidence type="ECO:0000256" key="3">
    <source>
        <dbReference type="ARBA" id="ARBA00022553"/>
    </source>
</evidence>
<evidence type="ECO:0000256" key="10">
    <source>
        <dbReference type="ARBA" id="ARBA00022989"/>
    </source>
</evidence>
<dbReference type="GO" id="GO:0005149">
    <property type="term" value="F:interleukin-1 receptor binding"/>
    <property type="evidence" value="ECO:0007669"/>
    <property type="project" value="Ensembl"/>
</dbReference>
<reference evidence="21" key="2">
    <citation type="submission" date="2025-08" db="UniProtKB">
        <authorList>
            <consortium name="Ensembl"/>
        </authorList>
    </citation>
    <scope>IDENTIFICATION</scope>
</reference>
<dbReference type="FunFam" id="3.80.10.10:FF:000306">
    <property type="entry name" value="Toll-like receptor 5"/>
    <property type="match status" value="1"/>
</dbReference>
<dbReference type="GO" id="GO:0002224">
    <property type="term" value="P:toll-like receptor signaling pathway"/>
    <property type="evidence" value="ECO:0007669"/>
    <property type="project" value="TreeGrafter"/>
</dbReference>
<dbReference type="GO" id="GO:0005886">
    <property type="term" value="C:plasma membrane"/>
    <property type="evidence" value="ECO:0007669"/>
    <property type="project" value="Ensembl"/>
</dbReference>
<dbReference type="Pfam" id="PF01582">
    <property type="entry name" value="TIR"/>
    <property type="match status" value="1"/>
</dbReference>
<comment type="subcellular location">
    <subcellularLocation>
        <location evidence="1">Membrane</location>
        <topology evidence="1">Single-pass type I membrane protein</topology>
    </subcellularLocation>
</comment>
<dbReference type="SMART" id="SM00082">
    <property type="entry name" value="LRRCT"/>
    <property type="match status" value="1"/>
</dbReference>
<dbReference type="Proteomes" id="UP000005215">
    <property type="component" value="Unassembled WGS sequence"/>
</dbReference>
<dbReference type="PANTHER" id="PTHR24365:SF525">
    <property type="entry name" value="TOLL-LIKE RECEPTOR 5"/>
    <property type="match status" value="1"/>
</dbReference>
<keyword evidence="22" id="KW-1185">Reference proteome</keyword>
<evidence type="ECO:0000256" key="6">
    <source>
        <dbReference type="ARBA" id="ARBA00022692"/>
    </source>
</evidence>
<evidence type="ECO:0000256" key="13">
    <source>
        <dbReference type="ARBA" id="ARBA00023170"/>
    </source>
</evidence>
<dbReference type="SMART" id="SM00369">
    <property type="entry name" value="LRR_TYP"/>
    <property type="match status" value="12"/>
</dbReference>
<keyword evidence="10 19" id="KW-1133">Transmembrane helix</keyword>
<dbReference type="PROSITE" id="PS51450">
    <property type="entry name" value="LRR"/>
    <property type="match status" value="2"/>
</dbReference>
<feature type="domain" description="TIR" evidence="20">
    <location>
        <begin position="732"/>
        <end position="877"/>
    </location>
</feature>
<evidence type="ECO:0000256" key="7">
    <source>
        <dbReference type="ARBA" id="ARBA00022729"/>
    </source>
</evidence>
<dbReference type="GO" id="GO:0034146">
    <property type="term" value="P:toll-like receptor 5 signaling pathway"/>
    <property type="evidence" value="ECO:0007669"/>
    <property type="project" value="Ensembl"/>
</dbReference>
<evidence type="ECO:0000256" key="18">
    <source>
        <dbReference type="ARBA" id="ARBA00072833"/>
    </source>
</evidence>
<dbReference type="FunFam" id="3.40.50.10140:FF:000001">
    <property type="entry name" value="Toll-like receptor 2"/>
    <property type="match status" value="1"/>
</dbReference>
<evidence type="ECO:0000256" key="11">
    <source>
        <dbReference type="ARBA" id="ARBA00023136"/>
    </source>
</evidence>
<dbReference type="GO" id="GO:0006954">
    <property type="term" value="P:inflammatory response"/>
    <property type="evidence" value="ECO:0007669"/>
    <property type="project" value="UniProtKB-KW"/>
</dbReference>
<evidence type="ECO:0000256" key="8">
    <source>
        <dbReference type="ARBA" id="ARBA00022737"/>
    </source>
</evidence>
<dbReference type="SMART" id="SM00365">
    <property type="entry name" value="LRR_SD22"/>
    <property type="match status" value="6"/>
</dbReference>
<keyword evidence="8" id="KW-0677">Repeat</keyword>
<dbReference type="SMART" id="SM00255">
    <property type="entry name" value="TIR"/>
    <property type="match status" value="1"/>
</dbReference>
<comment type="function">
    <text evidence="16">Pattern recognition receptor (PRR) located on the cell surface that participates in the activation of innate immunity and inflammatory response. Recognizes small molecular motifs named pathogen-associated molecular pattern (PAMPs) expressed by pathogens and microbe-associated molecular patterns (MAMPs) usually expressed by resident microbiota. Upon ligand binding such as bacterial flagellins, recruits intracellular adapter proteins MYD88 and TRIF leading to NF-kappa-B activation, cytokine secretion and induction of the inflammatory response. Plays thereby an important role in the relationship between the intestinal epithelium and enteric microbes and contributes to the gut microbiota composition throughout life.</text>
</comment>
<dbReference type="GO" id="GO:0032757">
    <property type="term" value="P:positive regulation of interleukin-8 production"/>
    <property type="evidence" value="ECO:0007669"/>
    <property type="project" value="Ensembl"/>
</dbReference>
<dbReference type="Ensembl" id="ENSSTOT00000040103.1">
    <property type="protein sequence ID" value="ENSSTOP00000029755.1"/>
    <property type="gene ID" value="ENSSTOG00000022418.2"/>
</dbReference>
<dbReference type="PROSITE" id="PS50104">
    <property type="entry name" value="TIR"/>
    <property type="match status" value="1"/>
</dbReference>
<dbReference type="SUPFAM" id="SSF52058">
    <property type="entry name" value="L domain-like"/>
    <property type="match status" value="2"/>
</dbReference>
<dbReference type="Gene3D" id="3.80.10.10">
    <property type="entry name" value="Ribonuclease Inhibitor"/>
    <property type="match status" value="3"/>
</dbReference>
<dbReference type="GeneTree" id="ENSGT00940000162464"/>
<evidence type="ECO:0000256" key="9">
    <source>
        <dbReference type="ARBA" id="ARBA00022859"/>
    </source>
</evidence>
<dbReference type="AlphaFoldDB" id="A0A287D879"/>
<evidence type="ECO:0000256" key="2">
    <source>
        <dbReference type="ARBA" id="ARBA00009634"/>
    </source>
</evidence>
<evidence type="ECO:0000259" key="20">
    <source>
        <dbReference type="PROSITE" id="PS50104"/>
    </source>
</evidence>
<dbReference type="SUPFAM" id="SSF52200">
    <property type="entry name" value="Toll/Interleukin receptor TIR domain"/>
    <property type="match status" value="1"/>
</dbReference>
<dbReference type="InterPro" id="IPR001611">
    <property type="entry name" value="Leu-rich_rpt"/>
</dbReference>
<evidence type="ECO:0000313" key="21">
    <source>
        <dbReference type="Ensembl" id="ENSSTOP00000029755.1"/>
    </source>
</evidence>
<dbReference type="InterPro" id="IPR003591">
    <property type="entry name" value="Leu-rich_rpt_typical-subtyp"/>
</dbReference>
<evidence type="ECO:0000256" key="4">
    <source>
        <dbReference type="ARBA" id="ARBA00022588"/>
    </source>
</evidence>
<comment type="similarity">
    <text evidence="2">Belongs to the Toll-like receptor family.</text>
</comment>
<sequence>MRSVFQAQSGPHPEDRVIRLPAIGVTWKPTSLPQMGLRHLIMADHLDLLLGVLLMVSPVFGIPSCSSDGGTALFRFCNLTEIPPVLNTTEKLLLSFNYIRTVTATSFPLLEQLLLLEMGSQFTPLSIDKEAFRNLPNLRILDLGKSQIGFLHPDAFQGLFHLFELRLFACGLSNVVLRDGYFRNLTSLIRLDLSSNQIGSLYLHPSFRELNSLKSIDFSFNQISILCEEELKPLQGKMLSLFKLKSTYLYIRVSVDWEKCMNPFRNIQLETLDVSNNGWTVAITGNFSNAIRGSQISSLILTYHIMGSGFGFQNLKDPDENIFTGLERSSVERLDLSHGYIFSLNPRLFKTLKDLKVLNLSHNKINRIAEKAFYGLENLQILNISYNLLGELYNSNFEGLRSVAYIDLQKNHIGIIQDQTFRFLKELHTLDLRDNALKTISFIPDLLTVFLGGNKLVTLPNVNFKANFIHLSENKLENLADLYELLRVSQLQTLILNQNRFSSCSPSHAPSGNPNLKHLFLGENMLQLVWETGFCWDVFKGLSQLQVLYLNNNYLNFLPPGVFSDLTALRGLSLNSNRLTILPPGSLPANLEILDISRNHLLSPDPGLFASLSMLDITHNEFICECELRTFISWLNQTNVTLLGSPADIYCMYPNSLLGVSLYSVSMEDCDEEEVFKSLKFSLYILFIVTLTLFLMSVLIVAKFRGFCFICYKTAQRLLFHDRPQRRESDRYRYDAYLCFSSKDFEWVQNALLKHLDTQYSDRNRFHLCFEERDFVPGENHITNIQAAIWSSRKIVCLVSRHFLRDGWCLEAFSYAQTRCLSDLSSVLIMVVVGSLSQYQLMKHQSIRGFIQKQQYLRWPEDLQDVGWFLNKLSQCILKKEKGKKEDSRIQLRSIATVS</sequence>
<evidence type="ECO:0000256" key="15">
    <source>
        <dbReference type="ARBA" id="ARBA00023198"/>
    </source>
</evidence>
<evidence type="ECO:0000256" key="16">
    <source>
        <dbReference type="ARBA" id="ARBA00057507"/>
    </source>
</evidence>
<dbReference type="STRING" id="43179.ENSSTOP00000029755"/>
<keyword evidence="4" id="KW-0399">Innate immunity</keyword>
<dbReference type="InterPro" id="IPR032675">
    <property type="entry name" value="LRR_dom_sf"/>
</dbReference>
<keyword evidence="7" id="KW-0732">Signal</keyword>
<name>A0A287D879_ICTTR</name>
<dbReference type="InParanoid" id="A0A287D879"/>
<dbReference type="Pfam" id="PF13855">
    <property type="entry name" value="LRR_8"/>
    <property type="match status" value="3"/>
</dbReference>
<evidence type="ECO:0000256" key="1">
    <source>
        <dbReference type="ARBA" id="ARBA00004479"/>
    </source>
</evidence>
<dbReference type="InterPro" id="IPR000157">
    <property type="entry name" value="TIR_dom"/>
</dbReference>
<evidence type="ECO:0000256" key="14">
    <source>
        <dbReference type="ARBA" id="ARBA00023180"/>
    </source>
</evidence>
<reference evidence="22" key="1">
    <citation type="submission" date="2011-11" db="EMBL/GenBank/DDBJ databases">
        <title>The Draft Genome of Spermophilus tridecemlineatus.</title>
        <authorList>
            <consortium name="The Broad Institute Genome Assembly &amp; Analysis Group"/>
            <consortium name="Computational R&amp;D Group"/>
            <consortium name="and Sequencing Platform"/>
            <person name="Di Palma F."/>
            <person name="Alfoldi J."/>
            <person name="Johnson J."/>
            <person name="Berlin A."/>
            <person name="Gnerre S."/>
            <person name="Jaffe D."/>
            <person name="MacCallum I."/>
            <person name="Young S."/>
            <person name="Walker B.J."/>
            <person name="Lindblad-Toh K."/>
        </authorList>
    </citation>
    <scope>NUCLEOTIDE SEQUENCE [LARGE SCALE GENOMIC DNA]</scope>
</reference>
<dbReference type="FunCoup" id="A0A287D879">
    <property type="interactions" value="452"/>
</dbReference>
<dbReference type="GO" id="GO:0038187">
    <property type="term" value="F:pattern recognition receptor activity"/>
    <property type="evidence" value="ECO:0007669"/>
    <property type="project" value="Ensembl"/>
</dbReference>
<evidence type="ECO:0000256" key="17">
    <source>
        <dbReference type="ARBA" id="ARBA00062299"/>
    </source>
</evidence>
<dbReference type="GO" id="GO:0045087">
    <property type="term" value="P:innate immune response"/>
    <property type="evidence" value="ECO:0007669"/>
    <property type="project" value="UniProtKB-KW"/>
</dbReference>
<protein>
    <recommendedName>
        <fullName evidence="18">Toll-like receptor 5</fullName>
    </recommendedName>
</protein>
<keyword evidence="3" id="KW-0597">Phosphoprotein</keyword>
<evidence type="ECO:0000256" key="12">
    <source>
        <dbReference type="ARBA" id="ARBA00023157"/>
    </source>
</evidence>
<keyword evidence="15" id="KW-0395">Inflammatory response</keyword>
<dbReference type="Pfam" id="PF00560">
    <property type="entry name" value="LRR_1"/>
    <property type="match status" value="1"/>
</dbReference>
<keyword evidence="6 19" id="KW-0812">Transmembrane</keyword>
<dbReference type="EMBL" id="AGTP01044374">
    <property type="status" value="NOT_ANNOTATED_CDS"/>
    <property type="molecule type" value="Genomic_DNA"/>
</dbReference>
<keyword evidence="14" id="KW-0325">Glycoprotein</keyword>
<evidence type="ECO:0000313" key="22">
    <source>
        <dbReference type="Proteomes" id="UP000005215"/>
    </source>
</evidence>
<dbReference type="GO" id="GO:0071260">
    <property type="term" value="P:cellular response to mechanical stimulus"/>
    <property type="evidence" value="ECO:0007669"/>
    <property type="project" value="Ensembl"/>
</dbReference>
<accession>A0A287D879</accession>
<dbReference type="InterPro" id="IPR035897">
    <property type="entry name" value="Toll_tir_struct_dom_sf"/>
</dbReference>
<gene>
    <name evidence="21" type="primary">TLR5</name>
</gene>
<dbReference type="FunFam" id="3.80.10.10:FF:000365">
    <property type="entry name" value="Toll-like receptor 5"/>
    <property type="match status" value="1"/>
</dbReference>
<dbReference type="FunFam" id="3.80.10.10:FF:000592">
    <property type="entry name" value="Toll-like receptor 5"/>
    <property type="match status" value="1"/>
</dbReference>
<evidence type="ECO:0000256" key="5">
    <source>
        <dbReference type="ARBA" id="ARBA00022614"/>
    </source>
</evidence>
<reference evidence="21" key="3">
    <citation type="submission" date="2025-09" db="UniProtKB">
        <authorList>
            <consortium name="Ensembl"/>
        </authorList>
    </citation>
    <scope>IDENTIFICATION</scope>
</reference>
<feature type="transmembrane region" description="Helical" evidence="19">
    <location>
        <begin position="681"/>
        <end position="702"/>
    </location>
</feature>